<dbReference type="EMBL" id="LJQT01000458">
    <property type="protein sequence ID" value="KPX80276.1"/>
    <property type="molecule type" value="Genomic_DNA"/>
</dbReference>
<feature type="region of interest" description="Disordered" evidence="2">
    <location>
        <begin position="219"/>
        <end position="240"/>
    </location>
</feature>
<sequence length="354" mass="38279">MFISLFVSLLWYTGTSLLEGFVMRPADFSSEQIIEAGKALQSAGRAITGFALRKEVGGGNPNRLKQVWDEHAASHVVAESEPVAELPVEVAQELAQVSEALVARLASMALGINDRAVKASDRRAAEVVRAAGEQRDQADRELVDAAQTVEDLEQQLDSLQESRDLLVIELEKVRTAKQEQAVELAQVRERLTAVEKAAKEAAATASAQVKLLQGQLEEQRRSEQMAREREAQATGALHQMEKQHLVDAEVCQELRTEVRALSAALAETNAVSDGRAHDLTQAKADVKAMREELKAAHDAQANGLGREQAALAQIKALQDALSEAVKAPVKRPQKPAAKTSKAKAQLPGNEAKGD</sequence>
<keyword evidence="1" id="KW-0175">Coiled coil</keyword>
<evidence type="ECO:0000256" key="2">
    <source>
        <dbReference type="SAM" id="MobiDB-lite"/>
    </source>
</evidence>
<evidence type="ECO:0000313" key="5">
    <source>
        <dbReference type="Proteomes" id="UP000050455"/>
    </source>
</evidence>
<dbReference type="PATRIC" id="fig|86176.4.peg.2897"/>
<gene>
    <name evidence="4" type="ORF">ALO64_02659</name>
</gene>
<reference evidence="4 5" key="1">
    <citation type="submission" date="2015-09" db="EMBL/GenBank/DDBJ databases">
        <title>Genome announcement of multiple Pseudomonas syringae strains.</title>
        <authorList>
            <person name="Thakur S."/>
            <person name="Wang P.W."/>
            <person name="Gong Y."/>
            <person name="Weir B.S."/>
            <person name="Guttman D.S."/>
        </authorList>
    </citation>
    <scope>NUCLEOTIDE SEQUENCE [LARGE SCALE GENOMIC DNA]</scope>
    <source>
        <strain evidence="4 5">ICMP6289</strain>
    </source>
</reference>
<feature type="compositionally biased region" description="Basic and acidic residues" evidence="2">
    <location>
        <begin position="219"/>
        <end position="231"/>
    </location>
</feature>
<feature type="coiled-coil region" evidence="1">
    <location>
        <begin position="251"/>
        <end position="299"/>
    </location>
</feature>
<comment type="caution">
    <text evidence="4">The sequence shown here is derived from an EMBL/GenBank/DDBJ whole genome shotgun (WGS) entry which is preliminary data.</text>
</comment>
<dbReference type="InterPro" id="IPR021104">
    <property type="entry name" value="KfrA_DNA-bd_N"/>
</dbReference>
<name>A0A0P9U074_9PSED</name>
<accession>A0A0P9U074</accession>
<dbReference type="Proteomes" id="UP000050455">
    <property type="component" value="Unassembled WGS sequence"/>
</dbReference>
<protein>
    <recommendedName>
        <fullName evidence="3">KfrA N-terminal DNA-binding domain-containing protein</fullName>
    </recommendedName>
</protein>
<feature type="domain" description="KfrA N-terminal DNA-binding" evidence="3">
    <location>
        <begin position="30"/>
        <end position="147"/>
    </location>
</feature>
<feature type="region of interest" description="Disordered" evidence="2">
    <location>
        <begin position="321"/>
        <end position="354"/>
    </location>
</feature>
<organism evidence="4 5">
    <name type="scientific">Pseudomonas meliae</name>
    <dbReference type="NCBI Taxonomy" id="86176"/>
    <lineage>
        <taxon>Bacteria</taxon>
        <taxon>Pseudomonadati</taxon>
        <taxon>Pseudomonadota</taxon>
        <taxon>Gammaproteobacteria</taxon>
        <taxon>Pseudomonadales</taxon>
        <taxon>Pseudomonadaceae</taxon>
        <taxon>Pseudomonas</taxon>
    </lineage>
</organism>
<dbReference type="AlphaFoldDB" id="A0A0P9U074"/>
<evidence type="ECO:0000259" key="3">
    <source>
        <dbReference type="Pfam" id="PF11740"/>
    </source>
</evidence>
<evidence type="ECO:0000313" key="4">
    <source>
        <dbReference type="EMBL" id="KPX80276.1"/>
    </source>
</evidence>
<dbReference type="Pfam" id="PF11740">
    <property type="entry name" value="KfrA_N"/>
    <property type="match status" value="1"/>
</dbReference>
<proteinExistence type="predicted"/>
<evidence type="ECO:0000256" key="1">
    <source>
        <dbReference type="SAM" id="Coils"/>
    </source>
</evidence>
<keyword evidence="5" id="KW-1185">Reference proteome</keyword>